<dbReference type="InterPro" id="IPR011050">
    <property type="entry name" value="Pectin_lyase_fold/virulence"/>
</dbReference>
<dbReference type="Gene3D" id="2.160.20.10">
    <property type="entry name" value="Single-stranded right-handed beta-helix, Pectin lyase-like"/>
    <property type="match status" value="3"/>
</dbReference>
<dbReference type="EC" id="3.2.1.15" evidence="3"/>
<proteinExistence type="inferred from homology"/>
<protein>
    <recommendedName>
        <fullName evidence="3">endo-polygalacturonase</fullName>
        <ecNumber evidence="3">3.2.1.15</ecNumber>
    </recommendedName>
</protein>
<dbReference type="SUPFAM" id="SSF51126">
    <property type="entry name" value="Pectin lyase-like"/>
    <property type="match status" value="3"/>
</dbReference>
<dbReference type="InterPro" id="IPR000743">
    <property type="entry name" value="Glyco_hydro_28"/>
</dbReference>
<dbReference type="InterPro" id="IPR050434">
    <property type="entry name" value="Glycosyl_hydrlase_28"/>
</dbReference>
<evidence type="ECO:0000256" key="3">
    <source>
        <dbReference type="ARBA" id="ARBA00012736"/>
    </source>
</evidence>
<comment type="catalytic activity">
    <reaction evidence="12">
        <text>(1,4-alpha-D-galacturonosyl)n+m + H2O = (1,4-alpha-D-galacturonosyl)n + (1,4-alpha-D-galacturonosyl)m.</text>
        <dbReference type="EC" id="3.2.1.15"/>
    </reaction>
</comment>
<evidence type="ECO:0000256" key="10">
    <source>
        <dbReference type="ARBA" id="ARBA00023295"/>
    </source>
</evidence>
<comment type="subcellular location">
    <subcellularLocation>
        <location evidence="1">Secreted</location>
    </subcellularLocation>
</comment>
<evidence type="ECO:0000256" key="5">
    <source>
        <dbReference type="ARBA" id="ARBA00022729"/>
    </source>
</evidence>
<dbReference type="SMART" id="SM00710">
    <property type="entry name" value="PbH1"/>
    <property type="match status" value="10"/>
</dbReference>
<dbReference type="Pfam" id="PF00295">
    <property type="entry name" value="Glyco_hydro_28"/>
    <property type="match status" value="3"/>
</dbReference>
<evidence type="ECO:0000256" key="1">
    <source>
        <dbReference type="ARBA" id="ARBA00004613"/>
    </source>
</evidence>
<dbReference type="Proteomes" id="UP001162164">
    <property type="component" value="Unassembled WGS sequence"/>
</dbReference>
<reference evidence="14" key="1">
    <citation type="journal article" date="2023" name="Insect Mol. Biol.">
        <title>Genome sequencing provides insights into the evolution of gene families encoding plant cell wall-degrading enzymes in longhorned beetles.</title>
        <authorList>
            <person name="Shin N.R."/>
            <person name="Okamura Y."/>
            <person name="Kirsch R."/>
            <person name="Pauchet Y."/>
        </authorList>
    </citation>
    <scope>NUCLEOTIDE SEQUENCE</scope>
    <source>
        <strain evidence="14">MMC_N1</strain>
    </source>
</reference>
<evidence type="ECO:0000256" key="7">
    <source>
        <dbReference type="ARBA" id="ARBA00022801"/>
    </source>
</evidence>
<evidence type="ECO:0000256" key="4">
    <source>
        <dbReference type="ARBA" id="ARBA00022525"/>
    </source>
</evidence>
<evidence type="ECO:0000313" key="15">
    <source>
        <dbReference type="Proteomes" id="UP001162164"/>
    </source>
</evidence>
<gene>
    <name evidence="14" type="ORF">NQ317_003816</name>
</gene>
<name>A0ABQ9JC86_9CUCU</name>
<evidence type="ECO:0000256" key="13">
    <source>
        <dbReference type="RuleBase" id="RU361169"/>
    </source>
</evidence>
<dbReference type="PANTHER" id="PTHR31884">
    <property type="entry name" value="POLYGALACTURONASE"/>
    <property type="match status" value="1"/>
</dbReference>
<evidence type="ECO:0000313" key="14">
    <source>
        <dbReference type="EMBL" id="KAJ8975170.1"/>
    </source>
</evidence>
<evidence type="ECO:0000256" key="6">
    <source>
        <dbReference type="ARBA" id="ARBA00022737"/>
    </source>
</evidence>
<accession>A0ABQ9JC86</accession>
<keyword evidence="8" id="KW-1015">Disulfide bond</keyword>
<dbReference type="EMBL" id="JAPWTJ010000863">
    <property type="protein sequence ID" value="KAJ8975170.1"/>
    <property type="molecule type" value="Genomic_DNA"/>
</dbReference>
<comment type="caution">
    <text evidence="14">The sequence shown here is derived from an EMBL/GenBank/DDBJ whole genome shotgun (WGS) entry which is preliminary data.</text>
</comment>
<evidence type="ECO:0000256" key="11">
    <source>
        <dbReference type="ARBA" id="ARBA00023316"/>
    </source>
</evidence>
<keyword evidence="10 13" id="KW-0326">Glycosidase</keyword>
<keyword evidence="7 13" id="KW-0378">Hydrolase</keyword>
<dbReference type="PANTHER" id="PTHR31884:SF9">
    <property type="entry name" value="ENDOPOLYGALACTURONASE D-RELATED"/>
    <property type="match status" value="1"/>
</dbReference>
<organism evidence="14 15">
    <name type="scientific">Molorchus minor</name>
    <dbReference type="NCBI Taxonomy" id="1323400"/>
    <lineage>
        <taxon>Eukaryota</taxon>
        <taxon>Metazoa</taxon>
        <taxon>Ecdysozoa</taxon>
        <taxon>Arthropoda</taxon>
        <taxon>Hexapoda</taxon>
        <taxon>Insecta</taxon>
        <taxon>Pterygota</taxon>
        <taxon>Neoptera</taxon>
        <taxon>Endopterygota</taxon>
        <taxon>Coleoptera</taxon>
        <taxon>Polyphaga</taxon>
        <taxon>Cucujiformia</taxon>
        <taxon>Chrysomeloidea</taxon>
        <taxon>Cerambycidae</taxon>
        <taxon>Lamiinae</taxon>
        <taxon>Monochamini</taxon>
        <taxon>Molorchus</taxon>
    </lineage>
</organism>
<evidence type="ECO:0000256" key="12">
    <source>
        <dbReference type="ARBA" id="ARBA00034074"/>
    </source>
</evidence>
<keyword evidence="15" id="KW-1185">Reference proteome</keyword>
<keyword evidence="9" id="KW-0325">Glycoprotein</keyword>
<keyword evidence="4" id="KW-0964">Secreted</keyword>
<evidence type="ECO:0000256" key="9">
    <source>
        <dbReference type="ARBA" id="ARBA00023180"/>
    </source>
</evidence>
<dbReference type="InterPro" id="IPR006626">
    <property type="entry name" value="PbH1"/>
</dbReference>
<comment type="similarity">
    <text evidence="2 13">Belongs to the glycosyl hydrolase 28 family.</text>
</comment>
<keyword evidence="6" id="KW-0677">Repeat</keyword>
<keyword evidence="11" id="KW-0961">Cell wall biogenesis/degradation</keyword>
<evidence type="ECO:0000256" key="8">
    <source>
        <dbReference type="ARBA" id="ARBA00023157"/>
    </source>
</evidence>
<evidence type="ECO:0000256" key="2">
    <source>
        <dbReference type="ARBA" id="ARBA00008834"/>
    </source>
</evidence>
<dbReference type="InterPro" id="IPR012334">
    <property type="entry name" value="Pectin_lyas_fold"/>
</dbReference>
<keyword evidence="5" id="KW-0732">Signal</keyword>
<sequence>MTVGNVRAGKYYKIVRKLYGSEVTGLQRVLRSELHGEFRVALRTVRGGRIFFRIQWGCANAGEVICYSVEPASTDVCTELFEGDCPRKIHPTHPSHDPKTFAWIKLIPAKCISNLDHRLGISCNDEMRTKRRHPFQRPHQPQPISFEESVWLDIGSSWYPISVHGFTSVLSRAIARLLASRLWPPLMVVKSRQSNAIFKLVHQLTEKMVVATKYIVHLLAVILAASATPLNETSPRASCTVTSFNQVAAAVASCTNIIINGISVPAGRTLDLNLKEGARLTFQGRITFGHKEWDGPLIQVRGTRVTVEGATGHRIDGQGELYWDGLGGAGTKKPVLFSILANGGSVFSRISLLNCPERCTAISANDVTLNLWNIDCSLGDTKGGHNTDGFDVVGNNIVVKNSIVRNQDDCVAINYGTNMRFSNLQCSGSHGLSLAVGMSKTDYKYNVVKNVTFSDCIVTNSVTAIHVKTVADGGKGAISDVTYKNIKFSGRWFRITWAAINVQEDYRSQGSSGKPVGNVPITNLRMIDIKGTVAGPNSLPVYILCGVGGCKNWSWSGISISGGQHPSSCNFKPAGFASNSVSPTNYSQPRDSCTVNSYDQVANALQTCSDIVIDGITVPAGQTLELDLLEGAKLTFQGRISFEHAEWDGPLIQVQGRGVTVQGAPGHVLDGQGALYWDGLGGAGTKKPVFISVVTSGGSLFTNLYLLNCPERCAALASDDLTVDNWIIDVSDGDTQGGHNTDGFDVVGNNVLVKNSVVKNQDDCVAINRGSNMYFSNLTCSGTHGLSLAIGMSQDYDYNTLTNVTFTDCYVYDSLIAIHVKTISDGGQGIIRDVTYRNIMFSGMTRYGINVQEDYANQGSTGVPVGNVPITNLQMINVQGTVTGQDAMPVYILCGDGGCIDWTWTDVSISGENNLARHYLTSTDCKYFYLCAIPTTTISNRPKAMLTITQISYILSSLLAVLAADTENIQPRASCTVNSFEQVADAVETCTDIVIDGITVPGGQAIELGLQEGSRVTFQGRITFEHAEWDGPLIQVQGTGVTVQGAPGHVLDGQGALYWDGLGGSGTKKPVFIGINTVNSFLTDLYLLNCPHRCAALASDGLTIDNWIIDVSDGDELGVNTDGFDVVGNGVVVKNSVVKNQDDCVAINRGSNMYFSNLTCSGTHGLSIAIGQGQDYEYNTLTNVTFTDCYVYDSANAIHVKTVADGGPGAITDITYKNIRFSGINRYGINVQQDYVGGSGTGVPVGNVPITNLQMINIEGTVTGENAMPVYIICADGACSDWTWSGISVEGVYTKGQRWRHLYQQHQLTIRYMETFQKEASEPKDCFLYADDTQELLKEDLTLGRKP</sequence>